<feature type="repeat" description="WD" evidence="4">
    <location>
        <begin position="307"/>
        <end position="339"/>
    </location>
</feature>
<evidence type="ECO:0000256" key="1">
    <source>
        <dbReference type="ARBA" id="ARBA00021125"/>
    </source>
</evidence>
<evidence type="ECO:0000313" key="7">
    <source>
        <dbReference type="RefSeq" id="XP_013882919.1"/>
    </source>
</evidence>
<dbReference type="KEGG" id="alim:106531566"/>
<feature type="repeat" description="WD" evidence="4">
    <location>
        <begin position="155"/>
        <end position="197"/>
    </location>
</feature>
<dbReference type="InterPro" id="IPR019775">
    <property type="entry name" value="WD40_repeat_CS"/>
</dbReference>
<organism evidence="6 7">
    <name type="scientific">Austrofundulus limnaeus</name>
    <name type="common">Annual killifish</name>
    <dbReference type="NCBI Taxonomy" id="52670"/>
    <lineage>
        <taxon>Eukaryota</taxon>
        <taxon>Metazoa</taxon>
        <taxon>Chordata</taxon>
        <taxon>Craniata</taxon>
        <taxon>Vertebrata</taxon>
        <taxon>Euteleostomi</taxon>
        <taxon>Actinopterygii</taxon>
        <taxon>Neopterygii</taxon>
        <taxon>Teleostei</taxon>
        <taxon>Neoteleostei</taxon>
        <taxon>Acanthomorphata</taxon>
        <taxon>Ovalentaria</taxon>
        <taxon>Atherinomorphae</taxon>
        <taxon>Cyprinodontiformes</taxon>
        <taxon>Rivulidae</taxon>
        <taxon>Austrofundulus</taxon>
    </lineage>
</organism>
<sequence length="383" mass="41747">MDGLEEKLKGLSLTRRSQQDGSMYLLHGALQPGGLLAVSCSDHTVRLQDRTTLDLLGQYQGHTGPLCGLTFARTSSDLLYSGSADGTVRAWDVRRPGTEAVQVFSGDPCHRFCSVDLNCSDSLLCAGTEQVDREDSFLVFWDCRKAGGRLLGVFSESHSDDITQVCFHPRDRDRLASGSMDGLVNVFDLSQGPEDQALLLTCNSDSSAAVVVWSGPDHSQLLCLSHAEGLHLWDVAQLESDRPLTLFSCRDARSLTPLPGGRGLDYLVGGQWLEEEQTLLVVGGQSEGDLHLMGCDSGGLRLLSSLQGGHTSTVRCFLWDAEGHALITGGEEAQLLLWKPADNKQLGGRSQLEGRSQLMKSHSALKVRSRTHRKTGYHRDKKD</sequence>
<dbReference type="STRING" id="52670.A0A2I4CSF8"/>
<dbReference type="InParanoid" id="A0A2I4CSF8"/>
<gene>
    <name evidence="7" type="primary">wdr89</name>
</gene>
<evidence type="ECO:0000256" key="4">
    <source>
        <dbReference type="PROSITE-ProRule" id="PRU00221"/>
    </source>
</evidence>
<dbReference type="OrthoDB" id="25131at2759"/>
<evidence type="ECO:0000256" key="2">
    <source>
        <dbReference type="ARBA" id="ARBA00022574"/>
    </source>
</evidence>
<keyword evidence="2 4" id="KW-0853">WD repeat</keyword>
<dbReference type="RefSeq" id="XP_013882919.1">
    <property type="nucleotide sequence ID" value="XM_014027465.1"/>
</dbReference>
<dbReference type="InterPro" id="IPR039328">
    <property type="entry name" value="WDR89"/>
</dbReference>
<feature type="compositionally biased region" description="Basic residues" evidence="5">
    <location>
        <begin position="363"/>
        <end position="376"/>
    </location>
</feature>
<evidence type="ECO:0000256" key="3">
    <source>
        <dbReference type="ARBA" id="ARBA00022737"/>
    </source>
</evidence>
<name>A0A2I4CSF8_AUSLI</name>
<dbReference type="InterPro" id="IPR001680">
    <property type="entry name" value="WD40_rpt"/>
</dbReference>
<evidence type="ECO:0000256" key="5">
    <source>
        <dbReference type="SAM" id="MobiDB-lite"/>
    </source>
</evidence>
<dbReference type="PROSITE" id="PS00678">
    <property type="entry name" value="WD_REPEATS_1"/>
    <property type="match status" value="1"/>
</dbReference>
<proteinExistence type="predicted"/>
<dbReference type="GeneID" id="106531566"/>
<dbReference type="PANTHER" id="PTHR22889:SF0">
    <property type="entry name" value="WD REPEAT-CONTAINING PROTEIN 89"/>
    <property type="match status" value="1"/>
</dbReference>
<dbReference type="FunCoup" id="A0A2I4CSF8">
    <property type="interactions" value="1105"/>
</dbReference>
<keyword evidence="6" id="KW-1185">Reference proteome</keyword>
<dbReference type="SMART" id="SM00320">
    <property type="entry name" value="WD40"/>
    <property type="match status" value="4"/>
</dbReference>
<dbReference type="PANTHER" id="PTHR22889">
    <property type="entry name" value="WD REPEAT-CONTAINING PROTEIN 89"/>
    <property type="match status" value="1"/>
</dbReference>
<dbReference type="CTD" id="112840"/>
<dbReference type="InterPro" id="IPR036322">
    <property type="entry name" value="WD40_repeat_dom_sf"/>
</dbReference>
<accession>A0A2I4CSF8</accession>
<protein>
    <recommendedName>
        <fullName evidence="1">WD repeat-containing protein 89</fullName>
    </recommendedName>
</protein>
<keyword evidence="3" id="KW-0677">Repeat</keyword>
<dbReference type="Pfam" id="PF00400">
    <property type="entry name" value="WD40"/>
    <property type="match status" value="3"/>
</dbReference>
<dbReference type="AlphaFoldDB" id="A0A2I4CSF8"/>
<dbReference type="Gene3D" id="2.130.10.10">
    <property type="entry name" value="YVTN repeat-like/Quinoprotein amine dehydrogenase"/>
    <property type="match status" value="2"/>
</dbReference>
<dbReference type="PROSITE" id="PS50082">
    <property type="entry name" value="WD_REPEATS_2"/>
    <property type="match status" value="3"/>
</dbReference>
<dbReference type="PROSITE" id="PS50294">
    <property type="entry name" value="WD_REPEATS_REGION"/>
    <property type="match status" value="1"/>
</dbReference>
<feature type="repeat" description="WD" evidence="4">
    <location>
        <begin position="59"/>
        <end position="94"/>
    </location>
</feature>
<dbReference type="Proteomes" id="UP000192220">
    <property type="component" value="Unplaced"/>
</dbReference>
<dbReference type="SUPFAM" id="SSF50978">
    <property type="entry name" value="WD40 repeat-like"/>
    <property type="match status" value="1"/>
</dbReference>
<feature type="region of interest" description="Disordered" evidence="5">
    <location>
        <begin position="360"/>
        <end position="383"/>
    </location>
</feature>
<reference evidence="7" key="1">
    <citation type="submission" date="2025-08" db="UniProtKB">
        <authorList>
            <consortium name="RefSeq"/>
        </authorList>
    </citation>
    <scope>IDENTIFICATION</scope>
    <source>
        <strain evidence="7">Quisiro</strain>
        <tissue evidence="7">Liver</tissue>
    </source>
</reference>
<evidence type="ECO:0000313" key="6">
    <source>
        <dbReference type="Proteomes" id="UP000192220"/>
    </source>
</evidence>
<dbReference type="InterPro" id="IPR015943">
    <property type="entry name" value="WD40/YVTN_repeat-like_dom_sf"/>
</dbReference>